<proteinExistence type="inferred from homology"/>
<dbReference type="HOGENOM" id="CLU_091656_0_1_9"/>
<dbReference type="Gene3D" id="1.10.10.630">
    <property type="entry name" value="DnaD domain-like"/>
    <property type="match status" value="1"/>
</dbReference>
<dbReference type="AlphaFoldDB" id="D5XFK4"/>
<dbReference type="Pfam" id="PF07261">
    <property type="entry name" value="DnaB_2"/>
    <property type="match status" value="1"/>
</dbReference>
<name>D5XFK4_THEPJ</name>
<dbReference type="PANTHER" id="PTHR37293">
    <property type="entry name" value="PHAGE REPLICATION PROTEIN-RELATED"/>
    <property type="match status" value="1"/>
</dbReference>
<evidence type="ECO:0000256" key="1">
    <source>
        <dbReference type="ARBA" id="ARBA00093462"/>
    </source>
</evidence>
<dbReference type="Gene3D" id="1.10.10.10">
    <property type="entry name" value="Winged helix-like DNA-binding domain superfamily/Winged helix DNA-binding domain"/>
    <property type="match status" value="1"/>
</dbReference>
<protein>
    <submittedName>
        <fullName evidence="4">Primosome, DnaD subunit</fullName>
    </submittedName>
</protein>
<evidence type="ECO:0000313" key="5">
    <source>
        <dbReference type="Proteomes" id="UP000002377"/>
    </source>
</evidence>
<evidence type="ECO:0000259" key="2">
    <source>
        <dbReference type="Pfam" id="PF07261"/>
    </source>
</evidence>
<sequence length="265" mass="30534">MRLGGEKKGNITASFGNDLVSQGYTSIPNLVLKYYSKIGVTDSEMMLIIQLLRLKSFDNKPFPSLDQLAECMTGDSFKLKSDLAGLIEKEIISVCYYYDEETGDVMSTYSLEPLFEKISEFWACEKVKGLQQMKKALKEKELKETRSSTTIAKTEYAKVCKTFEKEFGRPMSPMELEQIGTWLEDFHGSSELILEALKRAVFMGKHNFKYIDSILLEWQKNNLKTVRAVLEYENNFRQRQANKGKRGKQGEAEQKAKDKFRLLYL</sequence>
<dbReference type="InterPro" id="IPR053162">
    <property type="entry name" value="DnaD"/>
</dbReference>
<dbReference type="NCBIfam" id="TIGR01446">
    <property type="entry name" value="DnaD_dom"/>
    <property type="match status" value="1"/>
</dbReference>
<reference evidence="4 5" key="1">
    <citation type="submission" date="2010-05" db="EMBL/GenBank/DDBJ databases">
        <title>Complete sequence of Thermincola sp. JR.</title>
        <authorList>
            <consortium name="US DOE Joint Genome Institute"/>
            <person name="Lucas S."/>
            <person name="Copeland A."/>
            <person name="Lapidus A."/>
            <person name="Cheng J.-F."/>
            <person name="Bruce D."/>
            <person name="Goodwin L."/>
            <person name="Pitluck S."/>
            <person name="Chertkov O."/>
            <person name="Detter J.C."/>
            <person name="Han C."/>
            <person name="Tapia R."/>
            <person name="Land M."/>
            <person name="Hauser L."/>
            <person name="Kyrpides N."/>
            <person name="Mikhailova N."/>
            <person name="Hazen T.C."/>
            <person name="Woyke T."/>
        </authorList>
    </citation>
    <scope>NUCLEOTIDE SEQUENCE [LARGE SCALE GENOMIC DNA]</scope>
    <source>
        <strain evidence="4 5">JR</strain>
    </source>
</reference>
<evidence type="ECO:0000313" key="4">
    <source>
        <dbReference type="EMBL" id="ADG82425.1"/>
    </source>
</evidence>
<dbReference type="RefSeq" id="WP_013120440.1">
    <property type="nucleotide sequence ID" value="NC_014152.1"/>
</dbReference>
<feature type="domain" description="DnaD N-terminal" evidence="3">
    <location>
        <begin position="27"/>
        <end position="122"/>
    </location>
</feature>
<dbReference type="Pfam" id="PF21984">
    <property type="entry name" value="DnaD_N"/>
    <property type="match status" value="1"/>
</dbReference>
<evidence type="ECO:0000259" key="3">
    <source>
        <dbReference type="Pfam" id="PF21984"/>
    </source>
</evidence>
<dbReference type="KEGG" id="tjr:TherJR_1573"/>
<dbReference type="PANTHER" id="PTHR37293:SF6">
    <property type="entry name" value="DNA REPLICATION PROTEIN DNAD"/>
    <property type="match status" value="1"/>
</dbReference>
<dbReference type="OrthoDB" id="1652900at2"/>
<dbReference type="InterPro" id="IPR053843">
    <property type="entry name" value="DnaD_N"/>
</dbReference>
<keyword evidence="5" id="KW-1185">Reference proteome</keyword>
<organism evidence="4 5">
    <name type="scientific">Thermincola potens (strain JR)</name>
    <dbReference type="NCBI Taxonomy" id="635013"/>
    <lineage>
        <taxon>Bacteria</taxon>
        <taxon>Bacillati</taxon>
        <taxon>Bacillota</taxon>
        <taxon>Clostridia</taxon>
        <taxon>Eubacteriales</taxon>
        <taxon>Thermincolaceae</taxon>
        <taxon>Thermincola</taxon>
    </lineage>
</organism>
<dbReference type="eggNOG" id="COG3935">
    <property type="taxonomic scope" value="Bacteria"/>
</dbReference>
<dbReference type="EMBL" id="CP002028">
    <property type="protein sequence ID" value="ADG82425.1"/>
    <property type="molecule type" value="Genomic_DNA"/>
</dbReference>
<accession>D5XFK4</accession>
<feature type="domain" description="DnaB/C C-terminal" evidence="2">
    <location>
        <begin position="161"/>
        <end position="233"/>
    </location>
</feature>
<comment type="similarity">
    <text evidence="1">Belongs to the DnaB/DnaD family.</text>
</comment>
<dbReference type="STRING" id="635013.TherJR_1573"/>
<dbReference type="InterPro" id="IPR006343">
    <property type="entry name" value="DnaB/C_C"/>
</dbReference>
<dbReference type="SUPFAM" id="SSF158499">
    <property type="entry name" value="DnaD domain-like"/>
    <property type="match status" value="1"/>
</dbReference>
<dbReference type="InterPro" id="IPR034829">
    <property type="entry name" value="DnaD-like_sf"/>
</dbReference>
<dbReference type="InterPro" id="IPR036388">
    <property type="entry name" value="WH-like_DNA-bd_sf"/>
</dbReference>
<dbReference type="Proteomes" id="UP000002377">
    <property type="component" value="Chromosome"/>
</dbReference>
<gene>
    <name evidence="4" type="ordered locus">TherJR_1573</name>
</gene>